<dbReference type="SUPFAM" id="SSF51261">
    <property type="entry name" value="Duplicated hybrid motif"/>
    <property type="match status" value="1"/>
</dbReference>
<dbReference type="PANTHER" id="PTHR21666:SF289">
    <property type="entry name" value="L-ALA--D-GLU ENDOPEPTIDASE"/>
    <property type="match status" value="1"/>
</dbReference>
<dbReference type="Gene3D" id="2.70.70.10">
    <property type="entry name" value="Glucose Permease (Domain IIA)"/>
    <property type="match status" value="1"/>
</dbReference>
<evidence type="ECO:0000256" key="2">
    <source>
        <dbReference type="SAM" id="Coils"/>
    </source>
</evidence>
<keyword evidence="2" id="KW-0175">Coiled coil</keyword>
<organism evidence="5 6">
    <name type="scientific">Wenyingzhuangia gilva</name>
    <dbReference type="NCBI Taxonomy" id="3057677"/>
    <lineage>
        <taxon>Bacteria</taxon>
        <taxon>Pseudomonadati</taxon>
        <taxon>Bacteroidota</taxon>
        <taxon>Flavobacteriia</taxon>
        <taxon>Flavobacteriales</taxon>
        <taxon>Flavobacteriaceae</taxon>
        <taxon>Wenyingzhuangia</taxon>
    </lineage>
</organism>
<evidence type="ECO:0000256" key="3">
    <source>
        <dbReference type="SAM" id="SignalP"/>
    </source>
</evidence>
<feature type="coiled-coil region" evidence="2">
    <location>
        <begin position="213"/>
        <end position="247"/>
    </location>
</feature>
<dbReference type="CDD" id="cd12797">
    <property type="entry name" value="M23_peptidase"/>
    <property type="match status" value="1"/>
</dbReference>
<evidence type="ECO:0000313" key="6">
    <source>
        <dbReference type="Proteomes" id="UP001168642"/>
    </source>
</evidence>
<dbReference type="Gene3D" id="6.10.250.3150">
    <property type="match status" value="1"/>
</dbReference>
<feature type="coiled-coil region" evidence="2">
    <location>
        <begin position="75"/>
        <end position="116"/>
    </location>
</feature>
<dbReference type="Pfam" id="PF01551">
    <property type="entry name" value="Peptidase_M23"/>
    <property type="match status" value="1"/>
</dbReference>
<dbReference type="PANTHER" id="PTHR21666">
    <property type="entry name" value="PEPTIDASE-RELATED"/>
    <property type="match status" value="1"/>
</dbReference>
<comment type="caution">
    <text evidence="5">The sequence shown here is derived from an EMBL/GenBank/DDBJ whole genome shotgun (WGS) entry which is preliminary data.</text>
</comment>
<proteinExistence type="predicted"/>
<feature type="chain" id="PRO_5046001098" evidence="3">
    <location>
        <begin position="22"/>
        <end position="411"/>
    </location>
</feature>
<keyword evidence="6" id="KW-1185">Reference proteome</keyword>
<accession>A0ABT8VPH0</accession>
<dbReference type="Proteomes" id="UP001168642">
    <property type="component" value="Unassembled WGS sequence"/>
</dbReference>
<dbReference type="InterPro" id="IPR050570">
    <property type="entry name" value="Cell_wall_metabolism_enzyme"/>
</dbReference>
<dbReference type="InterPro" id="IPR016047">
    <property type="entry name" value="M23ase_b-sheet_dom"/>
</dbReference>
<sequence length="411" mass="47276">MSKKSLLLLCAFFLMFTVSFSQTAKQKELEKKRAELQQEIARVNKLLFQNQKKEENLLGYLNDLNKKIQVRSDLIKAITAEANFLQGEIKKNEKQVKALEKELKVLKEDYAEMILKSYKSKSEQSKLMFLLSSEDFFQGYKRFRYMQQYADFRRKQGDTIVAKTEKVAALTRELHFQKKQKDALARSNKQEADKIKSEKEAQVALMKKIKAKEKLYLAEIKRKQAQEKKLEEEIERVIREAIAASRASTKKTTTKVDVDAKTSGFALTPEGKALANRFEENRGKLPWPVAEGIVTRNYGVIPHPTLKGIEIDSKGIHITTKKSATARAVFKGKVLAIQSVSGRYAVYIQHGNYISLYNNLDKVYVSKGQEVNLKQPLGTVFTDKVTGNTELKFQIWKDTQRQNPIYWLARM</sequence>
<gene>
    <name evidence="5" type="ORF">QVZ41_03275</name>
</gene>
<dbReference type="InterPro" id="IPR011055">
    <property type="entry name" value="Dup_hybrid_motif"/>
</dbReference>
<protein>
    <submittedName>
        <fullName evidence="5">Peptidoglycan DD-metalloendopeptidase family protein</fullName>
    </submittedName>
</protein>
<name>A0ABT8VPH0_9FLAO</name>
<evidence type="ECO:0000259" key="4">
    <source>
        <dbReference type="Pfam" id="PF01551"/>
    </source>
</evidence>
<dbReference type="EMBL" id="JAUMIT010000001">
    <property type="protein sequence ID" value="MDO3693869.1"/>
    <property type="molecule type" value="Genomic_DNA"/>
</dbReference>
<evidence type="ECO:0000313" key="5">
    <source>
        <dbReference type="EMBL" id="MDO3693869.1"/>
    </source>
</evidence>
<dbReference type="RefSeq" id="WP_302883118.1">
    <property type="nucleotide sequence ID" value="NZ_JAUMIT010000001.1"/>
</dbReference>
<feature type="signal peptide" evidence="3">
    <location>
        <begin position="1"/>
        <end position="21"/>
    </location>
</feature>
<keyword evidence="1 3" id="KW-0732">Signal</keyword>
<feature type="domain" description="M23ase beta-sheet core" evidence="4">
    <location>
        <begin position="313"/>
        <end position="404"/>
    </location>
</feature>
<evidence type="ECO:0000256" key="1">
    <source>
        <dbReference type="ARBA" id="ARBA00022729"/>
    </source>
</evidence>
<reference evidence="5" key="1">
    <citation type="submission" date="2023-07" db="EMBL/GenBank/DDBJ databases">
        <title>Wenyingzhuangia sp. chi5 genome sequencing and assembly.</title>
        <authorList>
            <person name="Park S."/>
        </authorList>
    </citation>
    <scope>NUCLEOTIDE SEQUENCE</scope>
    <source>
        <strain evidence="5">Chi5</strain>
    </source>
</reference>